<sequence>MNRNLLQKKTFMALLAVGTFTLGACTDNDYDFDQIDYTVGIGSGELSIPVSSTDTIRLEDVLDLDNSDCVVIKENGDYVFEQVGDDIAPVKVNIAKIVVEQKRSESYPFEFDLSGINGAKRRGMNRISVNIPLQTAEIHVFNYEGESEEVVDLNMVGVEKAPVSLIVRFPADLKNYVPKIKTLTLALPGYITFEDVTSNGRYTREGSTFRFSDVSTAGDLKLNMNLTGLDFKAQNTGLGSAGVKDGKISIDGSVKMTIDAGDIEINTMTLPTKPFRIENDLVLGSDLTVASAEGKFNPSIDMDNLGKVDITGVPDFLKDGNVVADLDNPQIILSVTSNMEVSGIINGKITSTKAGNTLKTVSVNGIKVYPNTTTDICICRKSTADIEAAYGRDNVYVVPDITDLIKTIPDNIEFDAVTQADPTKVCRFEFGHDYEIKPSYRVEAPIAFGKDANIVYKDSLLEWNEDVKDLDLTEGAYVELKADIENRAPIFLNLDAYAVDINGKDMSSDLDVVVSNSIIASADGKNSKVTPVTITVRQKKQGALKKIDGLQFVVQGKAKSDDGAESVVGITLNSKKHFLIAKDVRVKIVGKVIADLN</sequence>
<dbReference type="EMBL" id="JABKKF010000001">
    <property type="protein sequence ID" value="NPD91152.1"/>
    <property type="molecule type" value="Genomic_DNA"/>
</dbReference>
<dbReference type="RefSeq" id="WP_172273056.1">
    <property type="nucleotide sequence ID" value="NZ_CASGMU010000001.1"/>
</dbReference>
<name>A0ABX2ALM5_9BACT</name>
<evidence type="ECO:0000256" key="1">
    <source>
        <dbReference type="SAM" id="SignalP"/>
    </source>
</evidence>
<comment type="caution">
    <text evidence="2">The sequence shown here is derived from an EMBL/GenBank/DDBJ whole genome shotgun (WGS) entry which is preliminary data.</text>
</comment>
<accession>A0ABX2ALM5</accession>
<keyword evidence="3" id="KW-1185">Reference proteome</keyword>
<reference evidence="2 3" key="1">
    <citation type="submission" date="2020-05" db="EMBL/GenBank/DDBJ databases">
        <title>Distinct polysaccharide utilization as determinants for interspecies competition between intestinal Prevotella spp.</title>
        <authorList>
            <person name="Galvez E.J.C."/>
            <person name="Iljazovic A."/>
            <person name="Strowig T."/>
        </authorList>
    </citation>
    <scope>NUCLEOTIDE SEQUENCE [LARGE SCALE GENOMIC DNA]</scope>
    <source>
        <strain evidence="2 3">PMUR</strain>
    </source>
</reference>
<organism evidence="2 3">
    <name type="scientific">Xylanibacter muris</name>
    <dbReference type="NCBI Taxonomy" id="2736290"/>
    <lineage>
        <taxon>Bacteria</taxon>
        <taxon>Pseudomonadati</taxon>
        <taxon>Bacteroidota</taxon>
        <taxon>Bacteroidia</taxon>
        <taxon>Bacteroidales</taxon>
        <taxon>Prevotellaceae</taxon>
        <taxon>Xylanibacter</taxon>
    </lineage>
</organism>
<dbReference type="Proteomes" id="UP000714420">
    <property type="component" value="Unassembled WGS sequence"/>
</dbReference>
<evidence type="ECO:0000313" key="3">
    <source>
        <dbReference type="Proteomes" id="UP000714420"/>
    </source>
</evidence>
<feature type="chain" id="PRO_5047269051" description="DUF4382 domain-containing protein" evidence="1">
    <location>
        <begin position="25"/>
        <end position="597"/>
    </location>
</feature>
<protein>
    <recommendedName>
        <fullName evidence="4">DUF4382 domain-containing protein</fullName>
    </recommendedName>
</protein>
<evidence type="ECO:0000313" key="2">
    <source>
        <dbReference type="EMBL" id="NPD91152.1"/>
    </source>
</evidence>
<gene>
    <name evidence="2" type="ORF">HPS56_02050</name>
</gene>
<proteinExistence type="predicted"/>
<evidence type="ECO:0008006" key="4">
    <source>
        <dbReference type="Google" id="ProtNLM"/>
    </source>
</evidence>
<feature type="signal peptide" evidence="1">
    <location>
        <begin position="1"/>
        <end position="24"/>
    </location>
</feature>
<keyword evidence="1" id="KW-0732">Signal</keyword>
<dbReference type="PROSITE" id="PS51257">
    <property type="entry name" value="PROKAR_LIPOPROTEIN"/>
    <property type="match status" value="1"/>
</dbReference>